<evidence type="ECO:0000313" key="5">
    <source>
        <dbReference type="EMBL" id="KAH9299514.1"/>
    </source>
</evidence>
<dbReference type="PANTHER" id="PTHR12835:SF5">
    <property type="entry name" value="BIOTIN--PROTEIN LIGASE"/>
    <property type="match status" value="1"/>
</dbReference>
<keyword evidence="2" id="KW-0436">Ligase</keyword>
<feature type="domain" description="BPL/LPL catalytic" evidence="4">
    <location>
        <begin position="116"/>
        <end position="306"/>
    </location>
</feature>
<dbReference type="OMA" id="GHEENMS"/>
<dbReference type="InterPro" id="IPR004143">
    <property type="entry name" value="BPL_LPL_catalytic"/>
</dbReference>
<dbReference type="PANTHER" id="PTHR12835">
    <property type="entry name" value="BIOTIN PROTEIN LIGASE"/>
    <property type="match status" value="1"/>
</dbReference>
<evidence type="ECO:0000256" key="3">
    <source>
        <dbReference type="SAM" id="MobiDB-lite"/>
    </source>
</evidence>
<dbReference type="NCBIfam" id="TIGR00121">
    <property type="entry name" value="birA_ligase"/>
    <property type="match status" value="1"/>
</dbReference>
<dbReference type="InterPro" id="IPR004408">
    <property type="entry name" value="Biotin_CoA_COase_ligase"/>
</dbReference>
<feature type="region of interest" description="Disordered" evidence="3">
    <location>
        <begin position="28"/>
        <end position="56"/>
    </location>
</feature>
<proteinExistence type="inferred from homology"/>
<dbReference type="Pfam" id="PF03099">
    <property type="entry name" value="BPL_LplA_LipB"/>
    <property type="match status" value="1"/>
</dbReference>
<organism evidence="5 6">
    <name type="scientific">Taxus chinensis</name>
    <name type="common">Chinese yew</name>
    <name type="synonym">Taxus wallichiana var. chinensis</name>
    <dbReference type="NCBI Taxonomy" id="29808"/>
    <lineage>
        <taxon>Eukaryota</taxon>
        <taxon>Viridiplantae</taxon>
        <taxon>Streptophyta</taxon>
        <taxon>Embryophyta</taxon>
        <taxon>Tracheophyta</taxon>
        <taxon>Spermatophyta</taxon>
        <taxon>Pinopsida</taxon>
        <taxon>Pinidae</taxon>
        <taxon>Conifers II</taxon>
        <taxon>Cupressales</taxon>
        <taxon>Taxaceae</taxon>
        <taxon>Taxus</taxon>
    </lineage>
</organism>
<dbReference type="EMBL" id="JAHRHJ020000010">
    <property type="protein sequence ID" value="KAH9299514.1"/>
    <property type="molecule type" value="Genomic_DNA"/>
</dbReference>
<dbReference type="CDD" id="cd16442">
    <property type="entry name" value="BPL"/>
    <property type="match status" value="1"/>
</dbReference>
<dbReference type="AlphaFoldDB" id="A0AA38FB94"/>
<dbReference type="GO" id="GO:0004077">
    <property type="term" value="F:biotin--[biotin carboxyl-carrier protein] ligase activity"/>
    <property type="evidence" value="ECO:0007669"/>
    <property type="project" value="InterPro"/>
</dbReference>
<evidence type="ECO:0000259" key="4">
    <source>
        <dbReference type="PROSITE" id="PS51733"/>
    </source>
</evidence>
<feature type="compositionally biased region" description="Basic and acidic residues" evidence="3">
    <location>
        <begin position="34"/>
        <end position="44"/>
    </location>
</feature>
<evidence type="ECO:0000313" key="6">
    <source>
        <dbReference type="Proteomes" id="UP000824469"/>
    </source>
</evidence>
<sequence>EAMLSPQYFMDPMMVFWRALAMTEARQGEASSPQKEECTRRKVQQENSSYGSPCDKVSSAGNSICLVISHADSSVELEYIETLKRENGFKLPDGEVVITARSQQHMTSYLECFNIDLYMNSLLTSQLGRLLIWSPRLPSTHTLLSQNFHAFPLGTVCVADTQFQGKGRVNNLWESPLGCMMFSFTLAMENGRVLPLLQYVVSLAVIEAIETVCEAKVAPSPNVRIKWPNDIYANGLKVGGVLCTSTYRSKRFSVTIGIGLNLDNEEPTTCLNALIQDLTSRSHLIRREELLAAFFGRFEVLFDSFLKQGFSTLERKYYEKWLHSGQRVLLEERHDQNLDPSNVFVTVEGLTSSGYLLATDDEDNKYELHPDGNRFNKEKTCRVNQIKFSMGNNPYT</sequence>
<accession>A0AA38FB94</accession>
<name>A0AA38FB94_TAXCH</name>
<dbReference type="GO" id="GO:0005737">
    <property type="term" value="C:cytoplasm"/>
    <property type="evidence" value="ECO:0007669"/>
    <property type="project" value="TreeGrafter"/>
</dbReference>
<reference evidence="5 6" key="1">
    <citation type="journal article" date="2021" name="Nat. Plants">
        <title>The Taxus genome provides insights into paclitaxel biosynthesis.</title>
        <authorList>
            <person name="Xiong X."/>
            <person name="Gou J."/>
            <person name="Liao Q."/>
            <person name="Li Y."/>
            <person name="Zhou Q."/>
            <person name="Bi G."/>
            <person name="Li C."/>
            <person name="Du R."/>
            <person name="Wang X."/>
            <person name="Sun T."/>
            <person name="Guo L."/>
            <person name="Liang H."/>
            <person name="Lu P."/>
            <person name="Wu Y."/>
            <person name="Zhang Z."/>
            <person name="Ro D.K."/>
            <person name="Shang Y."/>
            <person name="Huang S."/>
            <person name="Yan J."/>
        </authorList>
    </citation>
    <scope>NUCLEOTIDE SEQUENCE [LARGE SCALE GENOMIC DNA]</scope>
    <source>
        <strain evidence="5">Ta-2019</strain>
    </source>
</reference>
<dbReference type="Gene3D" id="3.30.930.10">
    <property type="entry name" value="Bira Bifunctional Protein, Domain 2"/>
    <property type="match status" value="1"/>
</dbReference>
<evidence type="ECO:0000256" key="2">
    <source>
        <dbReference type="ARBA" id="ARBA00022598"/>
    </source>
</evidence>
<dbReference type="InterPro" id="IPR045864">
    <property type="entry name" value="aa-tRNA-synth_II/BPL/LPL"/>
</dbReference>
<feature type="non-terminal residue" evidence="5">
    <location>
        <position position="1"/>
    </location>
</feature>
<comment type="caution">
    <text evidence="5">The sequence shown here is derived from an EMBL/GenBank/DDBJ whole genome shotgun (WGS) entry which is preliminary data.</text>
</comment>
<keyword evidence="6" id="KW-1185">Reference proteome</keyword>
<dbReference type="Proteomes" id="UP000824469">
    <property type="component" value="Unassembled WGS sequence"/>
</dbReference>
<dbReference type="PROSITE" id="PS51733">
    <property type="entry name" value="BPL_LPL_CATALYTIC"/>
    <property type="match status" value="1"/>
</dbReference>
<dbReference type="SUPFAM" id="SSF55681">
    <property type="entry name" value="Class II aaRS and biotin synthetases"/>
    <property type="match status" value="1"/>
</dbReference>
<feature type="non-terminal residue" evidence="5">
    <location>
        <position position="396"/>
    </location>
</feature>
<protein>
    <recommendedName>
        <fullName evidence="4">BPL/LPL catalytic domain-containing protein</fullName>
    </recommendedName>
</protein>
<evidence type="ECO:0000256" key="1">
    <source>
        <dbReference type="ARBA" id="ARBA00009934"/>
    </source>
</evidence>
<comment type="similarity">
    <text evidence="1">Belongs to the biotin--protein ligase family.</text>
</comment>
<gene>
    <name evidence="5" type="ORF">KI387_031196</name>
</gene>